<dbReference type="GO" id="GO:0016020">
    <property type="term" value="C:membrane"/>
    <property type="evidence" value="ECO:0007669"/>
    <property type="project" value="UniProtKB-SubCell"/>
</dbReference>
<dbReference type="EMBL" id="VNIQ01000006">
    <property type="protein sequence ID" value="TYQ02415.1"/>
    <property type="molecule type" value="Genomic_DNA"/>
</dbReference>
<keyword evidence="4" id="KW-0812">Transmembrane</keyword>
<dbReference type="GO" id="GO:0005737">
    <property type="term" value="C:cytoplasm"/>
    <property type="evidence" value="ECO:0007669"/>
    <property type="project" value="TreeGrafter"/>
</dbReference>
<comment type="caution">
    <text evidence="7">The sequence shown here is derived from an EMBL/GenBank/DDBJ whole genome shotgun (WGS) entry which is preliminary data.</text>
</comment>
<evidence type="ECO:0000256" key="4">
    <source>
        <dbReference type="ARBA" id="ARBA00022692"/>
    </source>
</evidence>
<keyword evidence="6" id="KW-0472">Membrane</keyword>
<evidence type="ECO:0000313" key="7">
    <source>
        <dbReference type="EMBL" id="TYQ02415.1"/>
    </source>
</evidence>
<organism evidence="7">
    <name type="scientific">Nocardia globerula</name>
    <dbReference type="NCBI Taxonomy" id="1818"/>
    <lineage>
        <taxon>Bacteria</taxon>
        <taxon>Bacillati</taxon>
        <taxon>Actinomycetota</taxon>
        <taxon>Actinomycetes</taxon>
        <taxon>Mycobacteriales</taxon>
        <taxon>Nocardiaceae</taxon>
        <taxon>Nocardia</taxon>
    </lineage>
</organism>
<dbReference type="PANTHER" id="PTHR21461">
    <property type="entry name" value="GLYCOSYLTRANSFERASE FAMILY 92 PROTEIN"/>
    <property type="match status" value="1"/>
</dbReference>
<reference evidence="7" key="1">
    <citation type="submission" date="2019-07" db="EMBL/GenBank/DDBJ databases">
        <title>Genomic Encyclopedia of Type Strains, Phase IV (KMG-IV): sequencing the most valuable type-strain genomes for metagenomic binning, comparative biology and taxonomic classification.</title>
        <authorList>
            <person name="Goeker M."/>
        </authorList>
    </citation>
    <scope>NUCLEOTIDE SEQUENCE</scope>
    <source>
        <strain evidence="7">DSM 44596</strain>
    </source>
</reference>
<evidence type="ECO:0000256" key="2">
    <source>
        <dbReference type="ARBA" id="ARBA00022676"/>
    </source>
</evidence>
<dbReference type="AlphaFoldDB" id="A0A652YLS9"/>
<dbReference type="PANTHER" id="PTHR21461:SF69">
    <property type="entry name" value="GLYCOSYLTRANSFERASE FAMILY 92 PROTEIN"/>
    <property type="match status" value="1"/>
</dbReference>
<sequence length="288" mass="33103">MLGAHGMHPPHYRVAMSTEHSSSSKTRTVVAVLLPREHLPFIRDWCVHHIEQGWDIVLYDNTGSVGSSRRSSAFSLNRWHGGSVDKRGNSYGAYTETLSDSDVQAAFRRELQGLPVTVVEWQPRNAEGRIVHGQVEAYVDYITRFRTTVAWSAFIDADEYLQHAPGLNWDDLLHAASEQDCHRIQLDALVYESRWTSRGEPRELRSLTCQGLQEYGCKNIVRLSEVLDADIHWYWKTTGEDTRITPDRSLFWFRHYRGSEAVLDLTPKENYTRPDTAESLEVPQARFQ</sequence>
<keyword evidence="2" id="KW-0328">Glycosyltransferase</keyword>
<evidence type="ECO:0000256" key="3">
    <source>
        <dbReference type="ARBA" id="ARBA00022679"/>
    </source>
</evidence>
<accession>A0A652YLS9</accession>
<comment type="subcellular location">
    <subcellularLocation>
        <location evidence="1">Membrane</location>
        <topology evidence="1">Single-pass membrane protein</topology>
    </subcellularLocation>
</comment>
<protein>
    <submittedName>
        <fullName evidence="7">Glycosyl transferase family 92</fullName>
    </submittedName>
</protein>
<proteinExistence type="predicted"/>
<evidence type="ECO:0000256" key="5">
    <source>
        <dbReference type="ARBA" id="ARBA00022989"/>
    </source>
</evidence>
<dbReference type="Pfam" id="PF01697">
    <property type="entry name" value="Glyco_transf_92"/>
    <property type="match status" value="1"/>
</dbReference>
<keyword evidence="5" id="KW-1133">Transmembrane helix</keyword>
<name>A0A652YLS9_NOCGL</name>
<evidence type="ECO:0000256" key="1">
    <source>
        <dbReference type="ARBA" id="ARBA00004167"/>
    </source>
</evidence>
<dbReference type="GO" id="GO:0016757">
    <property type="term" value="F:glycosyltransferase activity"/>
    <property type="evidence" value="ECO:0007669"/>
    <property type="project" value="UniProtKB-KW"/>
</dbReference>
<dbReference type="InterPro" id="IPR008166">
    <property type="entry name" value="Glyco_transf_92"/>
</dbReference>
<keyword evidence="3 7" id="KW-0808">Transferase</keyword>
<gene>
    <name evidence="7" type="ORF">FNL38_106235</name>
</gene>
<evidence type="ECO:0000256" key="6">
    <source>
        <dbReference type="ARBA" id="ARBA00023136"/>
    </source>
</evidence>